<proteinExistence type="predicted"/>
<dbReference type="EMBL" id="LZYZ01000001">
    <property type="protein sequence ID" value="OOM15947.1"/>
    <property type="molecule type" value="Genomic_DNA"/>
</dbReference>
<evidence type="ECO:0000313" key="2">
    <source>
        <dbReference type="Proteomes" id="UP000191154"/>
    </source>
</evidence>
<name>A0A1S8NHL3_CLOSA</name>
<organism evidence="1 2">
    <name type="scientific">Clostridium saccharobutylicum</name>
    <dbReference type="NCBI Taxonomy" id="169679"/>
    <lineage>
        <taxon>Bacteria</taxon>
        <taxon>Bacillati</taxon>
        <taxon>Bacillota</taxon>
        <taxon>Clostridia</taxon>
        <taxon>Eubacteriales</taxon>
        <taxon>Clostridiaceae</taxon>
        <taxon>Clostridium</taxon>
    </lineage>
</organism>
<evidence type="ECO:0000313" key="1">
    <source>
        <dbReference type="EMBL" id="OOM15947.1"/>
    </source>
</evidence>
<reference evidence="1 2" key="1">
    <citation type="submission" date="2016-05" db="EMBL/GenBank/DDBJ databases">
        <title>Microbial solvent formation.</title>
        <authorList>
            <person name="Poehlein A."/>
            <person name="Montoya Solano J.D."/>
            <person name="Flitsch S."/>
            <person name="Krabben P."/>
            <person name="Duerre P."/>
            <person name="Daniel R."/>
        </authorList>
    </citation>
    <scope>NUCLEOTIDE SEQUENCE [LARGE SCALE GENOMIC DNA]</scope>
    <source>
        <strain evidence="1 2">L1-8</strain>
    </source>
</reference>
<accession>A0A1S8NHL3</accession>
<dbReference type="Gene3D" id="3.20.20.80">
    <property type="entry name" value="Glycosidases"/>
    <property type="match status" value="1"/>
</dbReference>
<protein>
    <submittedName>
        <fullName evidence="1">6-phospho-beta-glucosidase</fullName>
    </submittedName>
</protein>
<comment type="caution">
    <text evidence="1">The sequence shown here is derived from an EMBL/GenBank/DDBJ whole genome shotgun (WGS) entry which is preliminary data.</text>
</comment>
<dbReference type="AlphaFoldDB" id="A0A1S8NHL3"/>
<gene>
    <name evidence="1" type="ORF">CLOSAC_02180</name>
</gene>
<sequence length="64" mass="7225">MILNKLSSRYPNLPLMVVENVFGAVDKVEEDESIDDDGTGDFLGSKKDSFYWHKKCIESNGKIT</sequence>
<dbReference type="Proteomes" id="UP000191154">
    <property type="component" value="Unassembled WGS sequence"/>
</dbReference>
<dbReference type="InterPro" id="IPR017853">
    <property type="entry name" value="GH"/>
</dbReference>
<dbReference type="RefSeq" id="WP_077863714.1">
    <property type="nucleotide sequence ID" value="NZ_LZYZ01000001.1"/>
</dbReference>
<dbReference type="SUPFAM" id="SSF51445">
    <property type="entry name" value="(Trans)glycosidases"/>
    <property type="match status" value="1"/>
</dbReference>